<feature type="transmembrane region" description="Helical" evidence="1">
    <location>
        <begin position="393"/>
        <end position="413"/>
    </location>
</feature>
<evidence type="ECO:0000256" key="1">
    <source>
        <dbReference type="SAM" id="Phobius"/>
    </source>
</evidence>
<evidence type="ECO:0000256" key="2">
    <source>
        <dbReference type="SAM" id="SignalP"/>
    </source>
</evidence>
<proteinExistence type="predicted"/>
<dbReference type="Proteomes" id="UP000717585">
    <property type="component" value="Unassembled WGS sequence"/>
</dbReference>
<dbReference type="AlphaFoldDB" id="A0A8J6EB21"/>
<keyword evidence="2" id="KW-0732">Signal</keyword>
<evidence type="ECO:0000313" key="3">
    <source>
        <dbReference type="EMBL" id="KAG9396010.1"/>
    </source>
</evidence>
<gene>
    <name evidence="3" type="ORF">J8273_2359</name>
</gene>
<feature type="signal peptide" evidence="2">
    <location>
        <begin position="1"/>
        <end position="18"/>
    </location>
</feature>
<reference evidence="3" key="1">
    <citation type="submission" date="2021-05" db="EMBL/GenBank/DDBJ databases">
        <title>A free-living protist that lacks canonical eukaryotic 1 DNA replication and segregation systems.</title>
        <authorList>
            <person name="Salas-Leiva D.E."/>
            <person name="Tromer E.C."/>
            <person name="Curtis B.A."/>
            <person name="Jerlstrom-Hultqvist J."/>
            <person name="Kolisko M."/>
            <person name="Yi Z."/>
            <person name="Salas-Leiva J.S."/>
            <person name="Gallot-Lavallee L."/>
            <person name="Kops G.J.P.L."/>
            <person name="Archibald J.M."/>
            <person name="Simpson A.G.B."/>
            <person name="Roger A.J."/>
        </authorList>
    </citation>
    <scope>NUCLEOTIDE SEQUENCE</scope>
    <source>
        <strain evidence="3">BICM</strain>
    </source>
</reference>
<organism evidence="3 4">
    <name type="scientific">Carpediemonas membranifera</name>
    <dbReference type="NCBI Taxonomy" id="201153"/>
    <lineage>
        <taxon>Eukaryota</taxon>
        <taxon>Metamonada</taxon>
        <taxon>Carpediemonas-like organisms</taxon>
        <taxon>Carpediemonas</taxon>
    </lineage>
</organism>
<accession>A0A8J6EB21</accession>
<keyword evidence="4" id="KW-1185">Reference proteome</keyword>
<protein>
    <submittedName>
        <fullName evidence="3">Uncharacterized protein</fullName>
    </submittedName>
</protein>
<dbReference type="EMBL" id="JAHDYR010000007">
    <property type="protein sequence ID" value="KAG9396010.1"/>
    <property type="molecule type" value="Genomic_DNA"/>
</dbReference>
<keyword evidence="1" id="KW-0812">Transmembrane</keyword>
<comment type="caution">
    <text evidence="3">The sequence shown here is derived from an EMBL/GenBank/DDBJ whole genome shotgun (WGS) entry which is preliminary data.</text>
</comment>
<evidence type="ECO:0000313" key="4">
    <source>
        <dbReference type="Proteomes" id="UP000717585"/>
    </source>
</evidence>
<keyword evidence="1" id="KW-1133">Transmembrane helix</keyword>
<feature type="chain" id="PRO_5035157008" evidence="2">
    <location>
        <begin position="19"/>
        <end position="415"/>
    </location>
</feature>
<sequence>MLLFSLITIILCSRDANMHINRLEAYDSLVWTDVAVTDDHKRATVTVAAHSSMNSGEAQFLFFEIDSNDISEGDVGQYNEPDMAYTLLNVYEAATAAINPASDRGATTPHLFVRTKVDKVAALAYDGTQLGSAKIADRTNAMPMICDGTYLYVCTQLEILRYSLDLELQANATLDPTDAGVDQLLMHKGVGSSVLLLDTIYTKDVMQAIDSNFTDGDVPWALCDTSQSSIVPFGSDSAPILLTQSRHFNGAVTWADIGHVNTKAIDSFASDFQAVSYSADTRNECTMVNFANVTDEGALFCAFLVDDYFQPLREPDCVTHPWGDRLPLTYALFADVAITWAGSESANDSAMLTISFTSYSKPSWDTAEGVLAWLWNDGMGPGDTLLERTVYCLIFICGCVLLGCLIGSFRYCCCK</sequence>
<keyword evidence="1" id="KW-0472">Membrane</keyword>
<name>A0A8J6EB21_9EUKA</name>